<dbReference type="GO" id="GO:0006281">
    <property type="term" value="P:DNA repair"/>
    <property type="evidence" value="ECO:0007669"/>
    <property type="project" value="TreeGrafter"/>
</dbReference>
<name>A0A9D2BHN3_9FIRM</name>
<dbReference type="AlphaFoldDB" id="A0A9D2BHN3"/>
<dbReference type="InterPro" id="IPR036412">
    <property type="entry name" value="HAD-like_sf"/>
</dbReference>
<gene>
    <name evidence="1" type="ORF">H9734_02330</name>
</gene>
<dbReference type="Pfam" id="PF13419">
    <property type="entry name" value="HAD_2"/>
    <property type="match status" value="1"/>
</dbReference>
<dbReference type="SUPFAM" id="SSF56784">
    <property type="entry name" value="HAD-like"/>
    <property type="match status" value="1"/>
</dbReference>
<organism evidence="1 2">
    <name type="scientific">Candidatus Fusicatenibacter merdavium</name>
    <dbReference type="NCBI Taxonomy" id="2838600"/>
    <lineage>
        <taxon>Bacteria</taxon>
        <taxon>Bacillati</taxon>
        <taxon>Bacillota</taxon>
        <taxon>Clostridia</taxon>
        <taxon>Lachnospirales</taxon>
        <taxon>Lachnospiraceae</taxon>
        <taxon>Fusicatenibacter</taxon>
    </lineage>
</organism>
<dbReference type="SFLD" id="SFLDS00003">
    <property type="entry name" value="Haloacid_Dehalogenase"/>
    <property type="match status" value="1"/>
</dbReference>
<dbReference type="InterPro" id="IPR023214">
    <property type="entry name" value="HAD_sf"/>
</dbReference>
<protein>
    <submittedName>
        <fullName evidence="1">HAD family hydrolase</fullName>
    </submittedName>
</protein>
<reference evidence="1" key="2">
    <citation type="submission" date="2021-04" db="EMBL/GenBank/DDBJ databases">
        <authorList>
            <person name="Gilroy R."/>
        </authorList>
    </citation>
    <scope>NUCLEOTIDE SEQUENCE</scope>
    <source>
        <strain evidence="1">CHK183-1962</strain>
    </source>
</reference>
<dbReference type="InterPro" id="IPR041492">
    <property type="entry name" value="HAD_2"/>
</dbReference>
<reference evidence="1" key="1">
    <citation type="journal article" date="2021" name="PeerJ">
        <title>Extensive microbial diversity within the chicken gut microbiome revealed by metagenomics and culture.</title>
        <authorList>
            <person name="Gilroy R."/>
            <person name="Ravi A."/>
            <person name="Getino M."/>
            <person name="Pursley I."/>
            <person name="Horton D.L."/>
            <person name="Alikhan N.F."/>
            <person name="Baker D."/>
            <person name="Gharbi K."/>
            <person name="Hall N."/>
            <person name="Watson M."/>
            <person name="Adriaenssens E.M."/>
            <person name="Foster-Nyarko E."/>
            <person name="Jarju S."/>
            <person name="Secka A."/>
            <person name="Antonio M."/>
            <person name="Oren A."/>
            <person name="Chaudhuri R.R."/>
            <person name="La Ragione R."/>
            <person name="Hildebrand F."/>
            <person name="Pallen M.J."/>
        </authorList>
    </citation>
    <scope>NUCLEOTIDE SEQUENCE</scope>
    <source>
        <strain evidence="1">CHK183-1962</strain>
    </source>
</reference>
<dbReference type="SFLD" id="SFLDG01129">
    <property type="entry name" value="C1.5:_HAD__Beta-PGM__Phosphata"/>
    <property type="match status" value="1"/>
</dbReference>
<accession>A0A9D2BHN3</accession>
<dbReference type="EMBL" id="DXEK01000039">
    <property type="protein sequence ID" value="HIX76423.1"/>
    <property type="molecule type" value="Genomic_DNA"/>
</dbReference>
<dbReference type="Gene3D" id="1.10.150.240">
    <property type="entry name" value="Putative phosphatase, domain 2"/>
    <property type="match status" value="1"/>
</dbReference>
<evidence type="ECO:0000313" key="2">
    <source>
        <dbReference type="Proteomes" id="UP000886890"/>
    </source>
</evidence>
<evidence type="ECO:0000313" key="1">
    <source>
        <dbReference type="EMBL" id="HIX76423.1"/>
    </source>
</evidence>
<sequence>MDSIIFDVDGTLWDSTDTVARAWNRILEQETDLEPPLTGDTLKGLFGRLLPDIAAVIFEKYPKERQLELIDLCCAEEHRELLAHPAPVYDTLEETLRLLSERYPLYIVSNCQAGYIEVFLEATGLGSYFRDHLCPGDTGHAKAENIRAIMKRHNLRSPVYVGDTAGDQNACRSAGVPFVFAAYGFGSADAPEYTIQKPLDLTRIF</sequence>
<dbReference type="PANTHER" id="PTHR43434:SF1">
    <property type="entry name" value="PHOSPHOGLYCOLATE PHOSPHATASE"/>
    <property type="match status" value="1"/>
</dbReference>
<dbReference type="PANTHER" id="PTHR43434">
    <property type="entry name" value="PHOSPHOGLYCOLATE PHOSPHATASE"/>
    <property type="match status" value="1"/>
</dbReference>
<comment type="caution">
    <text evidence="1">The sequence shown here is derived from an EMBL/GenBank/DDBJ whole genome shotgun (WGS) entry which is preliminary data.</text>
</comment>
<dbReference type="InterPro" id="IPR050155">
    <property type="entry name" value="HAD-like_hydrolase_sf"/>
</dbReference>
<dbReference type="Proteomes" id="UP000886890">
    <property type="component" value="Unassembled WGS sequence"/>
</dbReference>
<dbReference type="GO" id="GO:0008967">
    <property type="term" value="F:phosphoglycolate phosphatase activity"/>
    <property type="evidence" value="ECO:0007669"/>
    <property type="project" value="TreeGrafter"/>
</dbReference>
<dbReference type="Gene3D" id="3.40.50.1000">
    <property type="entry name" value="HAD superfamily/HAD-like"/>
    <property type="match status" value="1"/>
</dbReference>
<keyword evidence="1" id="KW-0378">Hydrolase</keyword>
<proteinExistence type="predicted"/>
<dbReference type="InterPro" id="IPR023198">
    <property type="entry name" value="PGP-like_dom2"/>
</dbReference>